<organism evidence="1 2">
    <name type="scientific">Hydnum rufescens UP504</name>
    <dbReference type="NCBI Taxonomy" id="1448309"/>
    <lineage>
        <taxon>Eukaryota</taxon>
        <taxon>Fungi</taxon>
        <taxon>Dikarya</taxon>
        <taxon>Basidiomycota</taxon>
        <taxon>Agaricomycotina</taxon>
        <taxon>Agaricomycetes</taxon>
        <taxon>Cantharellales</taxon>
        <taxon>Hydnaceae</taxon>
        <taxon>Hydnum</taxon>
    </lineage>
</organism>
<evidence type="ECO:0000313" key="1">
    <source>
        <dbReference type="EMBL" id="KAF9512392.1"/>
    </source>
</evidence>
<sequence>MEHPNIRRRVRFLYIPVCLSSLVKFAHRQFMQICCRIRGLTGSWKIPGAVMSLVVAQIGNNQIVLALRVCIIDWRTHTLAEVGCIMWTVGTVAAKSPCVS</sequence>
<comment type="caution">
    <text evidence="1">The sequence shown here is derived from an EMBL/GenBank/DDBJ whole genome shotgun (WGS) entry which is preliminary data.</text>
</comment>
<name>A0A9P6DSQ0_9AGAM</name>
<evidence type="ECO:0000313" key="2">
    <source>
        <dbReference type="Proteomes" id="UP000886523"/>
    </source>
</evidence>
<keyword evidence="2" id="KW-1185">Reference proteome</keyword>
<gene>
    <name evidence="1" type="ORF">BS47DRAFT_1345537</name>
</gene>
<proteinExistence type="predicted"/>
<reference evidence="1" key="1">
    <citation type="journal article" date="2020" name="Nat. Commun.">
        <title>Large-scale genome sequencing of mycorrhizal fungi provides insights into the early evolution of symbiotic traits.</title>
        <authorList>
            <person name="Miyauchi S."/>
            <person name="Kiss E."/>
            <person name="Kuo A."/>
            <person name="Drula E."/>
            <person name="Kohler A."/>
            <person name="Sanchez-Garcia M."/>
            <person name="Morin E."/>
            <person name="Andreopoulos B."/>
            <person name="Barry K.W."/>
            <person name="Bonito G."/>
            <person name="Buee M."/>
            <person name="Carver A."/>
            <person name="Chen C."/>
            <person name="Cichocki N."/>
            <person name="Clum A."/>
            <person name="Culley D."/>
            <person name="Crous P.W."/>
            <person name="Fauchery L."/>
            <person name="Girlanda M."/>
            <person name="Hayes R.D."/>
            <person name="Keri Z."/>
            <person name="LaButti K."/>
            <person name="Lipzen A."/>
            <person name="Lombard V."/>
            <person name="Magnuson J."/>
            <person name="Maillard F."/>
            <person name="Murat C."/>
            <person name="Nolan M."/>
            <person name="Ohm R.A."/>
            <person name="Pangilinan J."/>
            <person name="Pereira M.F."/>
            <person name="Perotto S."/>
            <person name="Peter M."/>
            <person name="Pfister S."/>
            <person name="Riley R."/>
            <person name="Sitrit Y."/>
            <person name="Stielow J.B."/>
            <person name="Szollosi G."/>
            <person name="Zifcakova L."/>
            <person name="Stursova M."/>
            <person name="Spatafora J.W."/>
            <person name="Tedersoo L."/>
            <person name="Vaario L.M."/>
            <person name="Yamada A."/>
            <person name="Yan M."/>
            <person name="Wang P."/>
            <person name="Xu J."/>
            <person name="Bruns T."/>
            <person name="Baldrian P."/>
            <person name="Vilgalys R."/>
            <person name="Dunand C."/>
            <person name="Henrissat B."/>
            <person name="Grigoriev I.V."/>
            <person name="Hibbett D."/>
            <person name="Nagy L.G."/>
            <person name="Martin F.M."/>
        </authorList>
    </citation>
    <scope>NUCLEOTIDE SEQUENCE</scope>
    <source>
        <strain evidence="1">UP504</strain>
    </source>
</reference>
<dbReference type="EMBL" id="MU128987">
    <property type="protein sequence ID" value="KAF9512392.1"/>
    <property type="molecule type" value="Genomic_DNA"/>
</dbReference>
<dbReference type="AlphaFoldDB" id="A0A9P6DSQ0"/>
<protein>
    <submittedName>
        <fullName evidence="1">Uncharacterized protein</fullName>
    </submittedName>
</protein>
<dbReference type="Proteomes" id="UP000886523">
    <property type="component" value="Unassembled WGS sequence"/>
</dbReference>
<accession>A0A9P6DSQ0</accession>